<evidence type="ECO:0000313" key="4">
    <source>
        <dbReference type="Proteomes" id="UP001500902"/>
    </source>
</evidence>
<keyword evidence="4" id="KW-1185">Reference proteome</keyword>
<dbReference type="Proteomes" id="UP001500902">
    <property type="component" value="Unassembled WGS sequence"/>
</dbReference>
<reference evidence="4" key="1">
    <citation type="journal article" date="2019" name="Int. J. Syst. Evol. Microbiol.">
        <title>The Global Catalogue of Microorganisms (GCM) 10K type strain sequencing project: providing services to taxonomists for standard genome sequencing and annotation.</title>
        <authorList>
            <consortium name="The Broad Institute Genomics Platform"/>
            <consortium name="The Broad Institute Genome Sequencing Center for Infectious Disease"/>
            <person name="Wu L."/>
            <person name="Ma J."/>
        </authorList>
    </citation>
    <scope>NUCLEOTIDE SEQUENCE [LARGE SCALE GENOMIC DNA]</scope>
    <source>
        <strain evidence="4">JCM 16904</strain>
    </source>
</reference>
<dbReference type="Gene3D" id="3.40.50.720">
    <property type="entry name" value="NAD(P)-binding Rossmann-like Domain"/>
    <property type="match status" value="1"/>
</dbReference>
<dbReference type="Pfam" id="PF03446">
    <property type="entry name" value="NAD_binding_2"/>
    <property type="match status" value="1"/>
</dbReference>
<accession>A0ABP7BFN5</accession>
<name>A0ABP7BFN5_9ACTN</name>
<proteinExistence type="predicted"/>
<dbReference type="SUPFAM" id="SSF51735">
    <property type="entry name" value="NAD(P)-binding Rossmann-fold domains"/>
    <property type="match status" value="1"/>
</dbReference>
<protein>
    <recommendedName>
        <fullName evidence="2">6-phosphogluconate dehydrogenase NADP-binding domain-containing protein</fullName>
    </recommendedName>
</protein>
<dbReference type="EMBL" id="BAAAZP010000040">
    <property type="protein sequence ID" value="GAA3659435.1"/>
    <property type="molecule type" value="Genomic_DNA"/>
</dbReference>
<sequence>MADGEDPVVAVIGTNPRGAALARALAAAGKNVMVWDAAGPETGAPQGTSWAGSARAAVATASVVLLCVDDYGAVRRVLGQAAPYVAARDVVNVTSGTSAEAEEVAAWTPPCRNSSVPSPPVASTQVTAGTVSPA</sequence>
<gene>
    <name evidence="3" type="ORF">GCM10022224_023590</name>
</gene>
<organism evidence="3 4">
    <name type="scientific">Nonomuraea antimicrobica</name>
    <dbReference type="NCBI Taxonomy" id="561173"/>
    <lineage>
        <taxon>Bacteria</taxon>
        <taxon>Bacillati</taxon>
        <taxon>Actinomycetota</taxon>
        <taxon>Actinomycetes</taxon>
        <taxon>Streptosporangiales</taxon>
        <taxon>Streptosporangiaceae</taxon>
        <taxon>Nonomuraea</taxon>
    </lineage>
</organism>
<evidence type="ECO:0000259" key="2">
    <source>
        <dbReference type="Pfam" id="PF03446"/>
    </source>
</evidence>
<feature type="compositionally biased region" description="Polar residues" evidence="1">
    <location>
        <begin position="111"/>
        <end position="134"/>
    </location>
</feature>
<evidence type="ECO:0000313" key="3">
    <source>
        <dbReference type="EMBL" id="GAA3659435.1"/>
    </source>
</evidence>
<comment type="caution">
    <text evidence="3">The sequence shown here is derived from an EMBL/GenBank/DDBJ whole genome shotgun (WGS) entry which is preliminary data.</text>
</comment>
<dbReference type="InterPro" id="IPR006115">
    <property type="entry name" value="6PGDH_NADP-bd"/>
</dbReference>
<feature type="region of interest" description="Disordered" evidence="1">
    <location>
        <begin position="101"/>
        <end position="134"/>
    </location>
</feature>
<evidence type="ECO:0000256" key="1">
    <source>
        <dbReference type="SAM" id="MobiDB-lite"/>
    </source>
</evidence>
<dbReference type="InterPro" id="IPR036291">
    <property type="entry name" value="NAD(P)-bd_dom_sf"/>
</dbReference>
<feature type="domain" description="6-phosphogluconate dehydrogenase NADP-binding" evidence="2">
    <location>
        <begin position="9"/>
        <end position="99"/>
    </location>
</feature>